<dbReference type="OrthoDB" id="9986861at2"/>
<evidence type="ECO:0000313" key="1">
    <source>
        <dbReference type="EMBL" id="RMI07043.1"/>
    </source>
</evidence>
<protein>
    <submittedName>
        <fullName evidence="1">Uncharacterized protein</fullName>
    </submittedName>
</protein>
<dbReference type="AlphaFoldDB" id="A0A3M2J684"/>
<keyword evidence="2" id="KW-1185">Reference proteome</keyword>
<organism evidence="1 2">
    <name type="scientific">Cellulomonas triticagri</name>
    <dbReference type="NCBI Taxonomy" id="2483352"/>
    <lineage>
        <taxon>Bacteria</taxon>
        <taxon>Bacillati</taxon>
        <taxon>Actinomycetota</taxon>
        <taxon>Actinomycetes</taxon>
        <taxon>Micrococcales</taxon>
        <taxon>Cellulomonadaceae</taxon>
        <taxon>Cellulomonas</taxon>
    </lineage>
</organism>
<sequence>MTRDDLRRDLTGRLLPRVAAAAVDLGFVPAEERPGWWRWTRVQSPTVTADVLVTEQTGRQVRDGLDLRASGGLVLADVEELLSRDAPRPPGAVTLHAPLRGWGARPTRDAAYLLRWTPGTTGPVAPLDALLADLTSFATFARGIRTVHDLADDRLARSRIRRQTVDGLAPHLTTPDVAAVVRELAARPGAGDPGAPG</sequence>
<evidence type="ECO:0000313" key="2">
    <source>
        <dbReference type="Proteomes" id="UP000269289"/>
    </source>
</evidence>
<accession>A0A3M2J684</accession>
<dbReference type="EMBL" id="RFFI01000081">
    <property type="protein sequence ID" value="RMI07043.1"/>
    <property type="molecule type" value="Genomic_DNA"/>
</dbReference>
<dbReference type="RefSeq" id="WP_122150032.1">
    <property type="nucleotide sequence ID" value="NZ_RFFI01000081.1"/>
</dbReference>
<name>A0A3M2J684_9CELL</name>
<reference evidence="1 2" key="1">
    <citation type="submission" date="2018-10" db="EMBL/GenBank/DDBJ databases">
        <title>Isolation, diversity and antifungal activity of actinobacteria from wheat.</title>
        <authorList>
            <person name="Han C."/>
        </authorList>
    </citation>
    <scope>NUCLEOTIDE SEQUENCE [LARGE SCALE GENOMIC DNA]</scope>
    <source>
        <strain evidence="1 2">NEAU-YY56</strain>
    </source>
</reference>
<dbReference type="Proteomes" id="UP000269289">
    <property type="component" value="Unassembled WGS sequence"/>
</dbReference>
<gene>
    <name evidence="1" type="ORF">EBM89_13990</name>
</gene>
<proteinExistence type="predicted"/>
<comment type="caution">
    <text evidence="1">The sequence shown here is derived from an EMBL/GenBank/DDBJ whole genome shotgun (WGS) entry which is preliminary data.</text>
</comment>